<dbReference type="Pfam" id="PF00990">
    <property type="entry name" value="GGDEF"/>
    <property type="match status" value="1"/>
</dbReference>
<proteinExistence type="predicted"/>
<dbReference type="Pfam" id="PF00563">
    <property type="entry name" value="EAL"/>
    <property type="match status" value="1"/>
</dbReference>
<comment type="caution">
    <text evidence="5">The sequence shown here is derived from an EMBL/GenBank/DDBJ whole genome shotgun (WGS) entry which is preliminary data.</text>
</comment>
<dbReference type="PROSITE" id="PS50924">
    <property type="entry name" value="MHYT"/>
    <property type="match status" value="1"/>
</dbReference>
<feature type="transmembrane region" description="Helical" evidence="1">
    <location>
        <begin position="77"/>
        <end position="96"/>
    </location>
</feature>
<dbReference type="SUPFAM" id="SSF55073">
    <property type="entry name" value="Nucleotide cyclase"/>
    <property type="match status" value="1"/>
</dbReference>
<dbReference type="InterPro" id="IPR005330">
    <property type="entry name" value="MHYT_dom"/>
</dbReference>
<feature type="transmembrane region" description="Helical" evidence="1">
    <location>
        <begin position="172"/>
        <end position="193"/>
    </location>
</feature>
<dbReference type="PANTHER" id="PTHR44757">
    <property type="entry name" value="DIGUANYLATE CYCLASE DGCP"/>
    <property type="match status" value="1"/>
</dbReference>
<dbReference type="CDD" id="cd01949">
    <property type="entry name" value="GGDEF"/>
    <property type="match status" value="1"/>
</dbReference>
<dbReference type="EMBL" id="JAGJRS010000028">
    <property type="protein sequence ID" value="MBP1475340.1"/>
    <property type="molecule type" value="Genomic_DNA"/>
</dbReference>
<feature type="transmembrane region" description="Helical" evidence="1">
    <location>
        <begin position="141"/>
        <end position="160"/>
    </location>
</feature>
<keyword evidence="1" id="KW-1133">Transmembrane helix</keyword>
<sequence length="703" mass="75866">MVGSYRLSLELLSLLIGSLIAYQAVDATRRIAASRTPAHRVIWYGVGAWMVGLGLWSVHFVGMLARLPQAVGTFDPVLSTASGMAALAVGLGLLWVADCAVMGRLRWLGGSLGLGVGVACIHMFSEGALHVAGGVTYQPRVWFYWVLLCAFGVAAGLRLMHAFRPRPMRGLYVRRAFLSALMGALIVVLLDFTTRLSYGDRPVSTLEASPGTVWLGSVVGMAAVLAMGSALALSELVARLYVRAQRLSGSLDHLNSRLRHLATHDPLTGLPNRHLLAERMERALTHARAGHGHLAVLYIDLDGFKTINDTLGHGFGDDLLRAVAGRLAGALHINSLARMGGDEFVAVLEHMRSPESALRIAEQLIGLMQDSFDVRGTALRVTPSIGVAYYPLDGESVEELVAHADAAMYEAKDGGRNGYRCYDPSMRDRAMRMLAIQRGLQTALEDGSLSLHFQPKHHGDTGALVGAEALLRWCHPELGAVSPLEFIGVAERSGQIARLGEWVIREACRQLRDWHDRGLAPVRIAINLSPMQIQQPGLVQTAAGIVGAAGLQTSQIMFEVTESMAMRDAERTTAILQDFRAHGFEFAIDDFGTGYSSLAYLQKFQVRQLKIDQFFVQALDQGGHEPRAIIAAIIELAHTLGMEVVAEGVETQAQATALRALGCDQVQGYLLARPMPAAEFERRCLGAVHAGPMQGGLCSPAGA</sequence>
<dbReference type="InterPro" id="IPR001633">
    <property type="entry name" value="EAL_dom"/>
</dbReference>
<feature type="domain" description="GGDEF" evidence="3">
    <location>
        <begin position="292"/>
        <end position="424"/>
    </location>
</feature>
<dbReference type="InterPro" id="IPR000160">
    <property type="entry name" value="GGDEF_dom"/>
</dbReference>
<dbReference type="InterPro" id="IPR043128">
    <property type="entry name" value="Rev_trsase/Diguanyl_cyclase"/>
</dbReference>
<dbReference type="InterPro" id="IPR052155">
    <property type="entry name" value="Biofilm_reg_signaling"/>
</dbReference>
<dbReference type="SUPFAM" id="SSF141868">
    <property type="entry name" value="EAL domain-like"/>
    <property type="match status" value="1"/>
</dbReference>
<dbReference type="Gene3D" id="3.20.20.450">
    <property type="entry name" value="EAL domain"/>
    <property type="match status" value="1"/>
</dbReference>
<dbReference type="PROSITE" id="PS50887">
    <property type="entry name" value="GGDEF"/>
    <property type="match status" value="1"/>
</dbReference>
<evidence type="ECO:0000256" key="1">
    <source>
        <dbReference type="PROSITE-ProRule" id="PRU00244"/>
    </source>
</evidence>
<evidence type="ECO:0000313" key="5">
    <source>
        <dbReference type="EMBL" id="MBP1475340.1"/>
    </source>
</evidence>
<feature type="domain" description="EAL" evidence="2">
    <location>
        <begin position="433"/>
        <end position="688"/>
    </location>
</feature>
<dbReference type="SMART" id="SM00267">
    <property type="entry name" value="GGDEF"/>
    <property type="match status" value="1"/>
</dbReference>
<dbReference type="RefSeq" id="WP_209621871.1">
    <property type="nucleotide sequence ID" value="NZ_JAGJRS010000028.1"/>
</dbReference>
<evidence type="ECO:0000259" key="3">
    <source>
        <dbReference type="PROSITE" id="PS50887"/>
    </source>
</evidence>
<feature type="domain" description="MHYT" evidence="4">
    <location>
        <begin position="5"/>
        <end position="201"/>
    </location>
</feature>
<feature type="transmembrane region" description="Helical" evidence="1">
    <location>
        <begin position="213"/>
        <end position="238"/>
    </location>
</feature>
<evidence type="ECO:0000259" key="2">
    <source>
        <dbReference type="PROSITE" id="PS50883"/>
    </source>
</evidence>
<name>A0ABS4DQJ4_9GAMM</name>
<keyword evidence="1" id="KW-0472">Membrane</keyword>
<feature type="transmembrane region" description="Helical" evidence="1">
    <location>
        <begin position="108"/>
        <end position="129"/>
    </location>
</feature>
<dbReference type="Pfam" id="PF03707">
    <property type="entry name" value="MHYT"/>
    <property type="match status" value="1"/>
</dbReference>
<gene>
    <name evidence="5" type="ORF">J7I44_13590</name>
</gene>
<keyword evidence="1" id="KW-0812">Transmembrane</keyword>
<evidence type="ECO:0000313" key="6">
    <source>
        <dbReference type="Proteomes" id="UP000823790"/>
    </source>
</evidence>
<organism evidence="5 6">
    <name type="scientific">Frateuria flava</name>
    <dbReference type="NCBI Taxonomy" id="2821489"/>
    <lineage>
        <taxon>Bacteria</taxon>
        <taxon>Pseudomonadati</taxon>
        <taxon>Pseudomonadota</taxon>
        <taxon>Gammaproteobacteria</taxon>
        <taxon>Lysobacterales</taxon>
        <taxon>Rhodanobacteraceae</taxon>
        <taxon>Frateuria</taxon>
    </lineage>
</organism>
<dbReference type="NCBIfam" id="TIGR00254">
    <property type="entry name" value="GGDEF"/>
    <property type="match status" value="1"/>
</dbReference>
<keyword evidence="6" id="KW-1185">Reference proteome</keyword>
<dbReference type="CDD" id="cd01948">
    <property type="entry name" value="EAL"/>
    <property type="match status" value="1"/>
</dbReference>
<dbReference type="SMART" id="SM00052">
    <property type="entry name" value="EAL"/>
    <property type="match status" value="1"/>
</dbReference>
<reference evidence="5 6" key="1">
    <citation type="submission" date="2021-04" db="EMBL/GenBank/DDBJ databases">
        <authorList>
            <person name="Huq M.A."/>
        </authorList>
    </citation>
    <scope>NUCLEOTIDE SEQUENCE [LARGE SCALE GENOMIC DNA]</scope>
    <source>
        <strain evidence="5 6">MAH-13</strain>
    </source>
</reference>
<dbReference type="Gene3D" id="3.30.70.270">
    <property type="match status" value="1"/>
</dbReference>
<dbReference type="PROSITE" id="PS50883">
    <property type="entry name" value="EAL"/>
    <property type="match status" value="1"/>
</dbReference>
<feature type="transmembrane region" description="Helical" evidence="1">
    <location>
        <begin position="41"/>
        <end position="65"/>
    </location>
</feature>
<dbReference type="InterPro" id="IPR035919">
    <property type="entry name" value="EAL_sf"/>
</dbReference>
<protein>
    <submittedName>
        <fullName evidence="5">EAL domain-containing protein</fullName>
    </submittedName>
</protein>
<dbReference type="InterPro" id="IPR029787">
    <property type="entry name" value="Nucleotide_cyclase"/>
</dbReference>
<accession>A0ABS4DQJ4</accession>
<dbReference type="PANTHER" id="PTHR44757:SF2">
    <property type="entry name" value="BIOFILM ARCHITECTURE MAINTENANCE PROTEIN MBAA"/>
    <property type="match status" value="1"/>
</dbReference>
<dbReference type="Proteomes" id="UP000823790">
    <property type="component" value="Unassembled WGS sequence"/>
</dbReference>
<evidence type="ECO:0000259" key="4">
    <source>
        <dbReference type="PROSITE" id="PS50924"/>
    </source>
</evidence>